<dbReference type="InterPro" id="IPR013519">
    <property type="entry name" value="Int_alpha_beta-p"/>
</dbReference>
<evidence type="ECO:0000256" key="1">
    <source>
        <dbReference type="ARBA" id="ARBA00022729"/>
    </source>
</evidence>
<keyword evidence="7" id="KW-1185">Reference proteome</keyword>
<feature type="domain" description="Calx-beta" evidence="5">
    <location>
        <begin position="1303"/>
        <end position="1403"/>
    </location>
</feature>
<reference evidence="6 7" key="1">
    <citation type="journal article" date="2016" name="Stand. Genomic Sci.">
        <title>Complete genome sequence and genomic characterization of Microcystis panniformis FACHB 1757 by third-generation sequencing.</title>
        <authorList>
            <person name="Zhang J.Y."/>
            <person name="Guan R."/>
            <person name="Zhang H.J."/>
            <person name="Li H."/>
            <person name="Xiao P."/>
            <person name="Yu G.L."/>
            <person name="Du L."/>
            <person name="Cao D.M."/>
            <person name="Zhu B.C."/>
            <person name="Li R.H."/>
            <person name="Lu Z.H."/>
        </authorList>
    </citation>
    <scope>NUCLEOTIDE SEQUENCE [LARGE SCALE GENOMIC DNA]</scope>
    <source>
        <strain evidence="6 7">FACHB-1757</strain>
    </source>
</reference>
<dbReference type="RefSeq" id="WP_052276427.1">
    <property type="nucleotide sequence ID" value="NZ_CP011339.1"/>
</dbReference>
<keyword evidence="3" id="KW-0106">Calcium</keyword>
<dbReference type="Pfam" id="PF13517">
    <property type="entry name" value="FG-GAP_3"/>
    <property type="match status" value="6"/>
</dbReference>
<dbReference type="Gene3D" id="2.150.10.10">
    <property type="entry name" value="Serralysin-like metalloprotease, C-terminal"/>
    <property type="match status" value="1"/>
</dbReference>
<dbReference type="Pfam" id="PF01839">
    <property type="entry name" value="FG-GAP"/>
    <property type="match status" value="2"/>
</dbReference>
<feature type="domain" description="Calx-beta" evidence="5">
    <location>
        <begin position="960"/>
        <end position="1060"/>
    </location>
</feature>
<dbReference type="SUPFAM" id="SSF69318">
    <property type="entry name" value="Integrin alpha N-terminal domain"/>
    <property type="match status" value="2"/>
</dbReference>
<dbReference type="GO" id="GO:0005509">
    <property type="term" value="F:calcium ion binding"/>
    <property type="evidence" value="ECO:0007669"/>
    <property type="project" value="InterPro"/>
</dbReference>
<dbReference type="InterPro" id="IPR003644">
    <property type="entry name" value="Calx_beta"/>
</dbReference>
<dbReference type="KEGG" id="mpk:VL20_2466"/>
<evidence type="ECO:0000256" key="4">
    <source>
        <dbReference type="ARBA" id="ARBA00023180"/>
    </source>
</evidence>
<keyword evidence="4" id="KW-0325">Glycoprotein</keyword>
<dbReference type="Pfam" id="PF03160">
    <property type="entry name" value="Calx-beta"/>
    <property type="match status" value="4"/>
</dbReference>
<feature type="domain" description="Calx-beta" evidence="5">
    <location>
        <begin position="1193"/>
        <end position="1290"/>
    </location>
</feature>
<dbReference type="PATRIC" id="fig|1638788.3.peg.2479"/>
<dbReference type="SMART" id="SM00237">
    <property type="entry name" value="Calx_beta"/>
    <property type="match status" value="5"/>
</dbReference>
<evidence type="ECO:0000259" key="5">
    <source>
        <dbReference type="SMART" id="SM00237"/>
    </source>
</evidence>
<dbReference type="Gene3D" id="2.30.30.100">
    <property type="match status" value="12"/>
</dbReference>
<dbReference type="InterPro" id="IPR038081">
    <property type="entry name" value="CalX-like_sf"/>
</dbReference>
<evidence type="ECO:0000313" key="7">
    <source>
        <dbReference type="Proteomes" id="UP000068167"/>
    </source>
</evidence>
<dbReference type="Gene3D" id="2.60.40.2030">
    <property type="match status" value="6"/>
</dbReference>
<dbReference type="PANTHER" id="PTHR46580:SF2">
    <property type="entry name" value="MAM DOMAIN-CONTAINING PROTEIN"/>
    <property type="match status" value="1"/>
</dbReference>
<dbReference type="InterPro" id="IPR013517">
    <property type="entry name" value="FG-GAP"/>
</dbReference>
<dbReference type="PANTHER" id="PTHR46580">
    <property type="entry name" value="SENSOR KINASE-RELATED"/>
    <property type="match status" value="1"/>
</dbReference>
<dbReference type="NCBIfam" id="NF041519">
    <property type="entry name" value="bluetail"/>
    <property type="match status" value="1"/>
</dbReference>
<evidence type="ECO:0000256" key="3">
    <source>
        <dbReference type="ARBA" id="ARBA00022837"/>
    </source>
</evidence>
<evidence type="ECO:0000256" key="2">
    <source>
        <dbReference type="ARBA" id="ARBA00022737"/>
    </source>
</evidence>
<sequence length="1731" mass="174894">MTSTLLPSLPAVYDILFDFAQSDGFWANLETAFGTSYDVVKATQLRQQWQSRDFSQLPPITVKNLGNSGIFGAYSSSTNKIYISQTLIDSGDATTLSAVLLEEIGHFIDAQINSSDTPGDEGQLFSALVRGEVLTGEQIAAIQGENDAATITVDGQAISVEMAFSTPTNFSVGIFPRSVTVGDFNGDGKSDLATANAFSNNVSVLLGTGTGSFGTATNFSVGTAPYSVTVGDFNGDGKSDLATANLYGNNVSVLLGTGTGSFGPATDFSVGSRPFSVTVGDFNGDGKSDLAVANYFSSNVSVLLGTGTGSFGTATNFTVGNGPASVTVGDFNGDGKSDLAVANYFSSTVSVLLGTGTGSFGTATDFSVGSRPFSVTVGDFNGDGKSDLATANLHGNNVSVLLGTGTGSFGTATNFSVGNGPLSMTVGDFNSDGKSDLAVANLSSNNVSVLLGTGTGSFGPATNFTVGSSPRSVTVGDFNGDGKSDLTTANFNSNNVSVILNTTPKITIAPGTNPVEGGTVGNFIITLDTPAPTGGIVVNFNTTGSTATILADYSLTAGTNITAVTANTFTIAAGATTATLNVVAVSDAVNDPNETVKVNLTSGGDYILGANSSASFNPATNFSVGNRPRSVTVGDFNGDGKSDLAVANTGSSTVSVLLGTGTGSFGTATNFTVGISPWSVTVGDFNGDGKSDLAVANTGSSTVSVLLGTGTGSFGTATNFTVGISPWSVTVGDFNGDGKSDLATANILDNNVSVLLGTGTGSFGPATNFSVGINPLSVTVGDFNGDGKSDLATANILDNNVSVLLGTGTGSFGTPTNFSVGSGLFSVTVGDFNGDGKSDLATANANGNNVSVLLGTGTGSFGPATNFSVGSEPVSVAVGDFNGDGKSDLAVANTGSSTVSVLLGTGTGSFGTATNFTVGISPWSVTVGDFNGDGKSDLATANRYGNNISVLLNADPTATVTITDVSQPAISLTINDVTLTEGNSGTTNAVFTVSLSSAASTVVSVNYATANGTATAGTDYTAIPPTTLTFNPGETSKTITVAVNGDNQVELNETFFLNLSNLQANGSNVILADNQGQGTITNDDSASIAISDVTITEGNSGTTNAVFTVTLSNAVDTAVTVNYATADGTATTADNDYTAIATTPLIFNAGETSKTITVAVNGDNQVESNETFFVNLSNLQTNGRNVTLADNQGQGTILNDDTSVTLAVAPSSVTEDGTSNLIYIFTRTGVTSNALTVNYSIGGTATNGTDYTLLPTSVTFEANFTTATVTVDPTADTTVEADETVALTLTAGTDYTIGTTTPVTGTITNDDLILPSITLAISPSSVTEDGTSNLIYIFIRTGDTTNPLTVNYSIGGTATNGTDYTLLPTTVIFEANSAIATVTVDSTADTIVESDETVILTLAAGTGYTVGTPNAATGTITNDDTSVTSQLSINDITVVEGKDNNAILTVTVDNPNPQQITVNYTTAPINATANVDYTSQTGTLTIAPNTSTATISIPLLNDNLNEPDEVFTVTLSNPVNATVNPDEAIGQVIITDTLQSAITRTLPNNVENLRLIGTNNINGTGNAGNNKITGNSGNNQINGRAGIDTLTGGLGADTFIFQFGQSTISTSDRITDFAINSDKIDLLTQGGTATSAPSSFSRAANSTVTTLQNLVNQVFTDANGATTGNQGLGVNSAALVQVTTGAIAGTYLVINDSTDGFQSSNDLLINITGFTGTLPALGSIPVSNFFI</sequence>
<dbReference type="Pfam" id="PF00353">
    <property type="entry name" value="HemolysinCabind"/>
    <property type="match status" value="1"/>
</dbReference>
<dbReference type="Proteomes" id="UP000068167">
    <property type="component" value="Chromosome"/>
</dbReference>
<dbReference type="InterPro" id="IPR048165">
    <property type="entry name" value="Bluetail_dom"/>
</dbReference>
<feature type="domain" description="Calx-beta" evidence="5">
    <location>
        <begin position="1076"/>
        <end position="1177"/>
    </location>
</feature>
<dbReference type="SUPFAM" id="SSF141072">
    <property type="entry name" value="CalX-like"/>
    <property type="match status" value="6"/>
</dbReference>
<gene>
    <name evidence="6" type="ORF">VL20_2466</name>
</gene>
<dbReference type="InterPro" id="IPR001343">
    <property type="entry name" value="Hemolysn_Ca-bd"/>
</dbReference>
<dbReference type="InterPro" id="IPR028994">
    <property type="entry name" value="Integrin_alpha_N"/>
</dbReference>
<dbReference type="GO" id="GO:0016020">
    <property type="term" value="C:membrane"/>
    <property type="evidence" value="ECO:0007669"/>
    <property type="project" value="InterPro"/>
</dbReference>
<dbReference type="GO" id="GO:0007154">
    <property type="term" value="P:cell communication"/>
    <property type="evidence" value="ECO:0007669"/>
    <property type="project" value="InterPro"/>
</dbReference>
<accession>A0A0K1S088</accession>
<dbReference type="EMBL" id="CP011339">
    <property type="protein sequence ID" value="AKV67559.1"/>
    <property type="molecule type" value="Genomic_DNA"/>
</dbReference>
<dbReference type="SMART" id="SM00191">
    <property type="entry name" value="Int_alpha"/>
    <property type="match status" value="9"/>
</dbReference>
<organism evidence="6 7">
    <name type="scientific">Microcystis panniformis FACHB-1757</name>
    <dbReference type="NCBI Taxonomy" id="1638788"/>
    <lineage>
        <taxon>Bacteria</taxon>
        <taxon>Bacillati</taxon>
        <taxon>Cyanobacteriota</taxon>
        <taxon>Cyanophyceae</taxon>
        <taxon>Oscillatoriophycideae</taxon>
        <taxon>Chroococcales</taxon>
        <taxon>Microcystaceae</taxon>
        <taxon>Microcystis</taxon>
    </lineage>
</organism>
<proteinExistence type="predicted"/>
<keyword evidence="1" id="KW-0732">Signal</keyword>
<evidence type="ECO:0000313" key="6">
    <source>
        <dbReference type="EMBL" id="AKV67559.1"/>
    </source>
</evidence>
<feature type="domain" description="Calx-beta" evidence="5">
    <location>
        <begin position="1416"/>
        <end position="1516"/>
    </location>
</feature>
<keyword evidence="2" id="KW-0677">Repeat</keyword>
<dbReference type="InterPro" id="IPR011049">
    <property type="entry name" value="Serralysin-like_metalloprot_C"/>
</dbReference>
<protein>
    <submittedName>
        <fullName evidence="6">Alkaline phosphatase</fullName>
    </submittedName>
</protein>
<name>A0A0K1S088_9CHRO</name>